<dbReference type="SUPFAM" id="SSF52540">
    <property type="entry name" value="P-loop containing nucleoside triphosphate hydrolases"/>
    <property type="match status" value="2"/>
</dbReference>
<keyword evidence="7" id="KW-1185">Reference proteome</keyword>
<feature type="domain" description="Rad50/SbcC-type AAA" evidence="5">
    <location>
        <begin position="6"/>
        <end position="288"/>
    </location>
</feature>
<comment type="subunit">
    <text evidence="2">Heterodimer of SbcC and SbcD.</text>
</comment>
<keyword evidence="4" id="KW-0175">Coiled coil</keyword>
<comment type="similarity">
    <text evidence="1">Belongs to the SMC family. SbcC subfamily.</text>
</comment>
<dbReference type="GO" id="GO:0006302">
    <property type="term" value="P:double-strand break repair"/>
    <property type="evidence" value="ECO:0007669"/>
    <property type="project" value="InterPro"/>
</dbReference>
<reference evidence="6 7" key="1">
    <citation type="submission" date="2018-07" db="EMBL/GenBank/DDBJ databases">
        <title>Genome sequences of six Lactobacillus spp. isolated from bumble bee guts.</title>
        <authorList>
            <person name="Motta E.V.S."/>
            <person name="Moran N.A."/>
        </authorList>
    </citation>
    <scope>NUCLEOTIDE SEQUENCE [LARGE SCALE GENOMIC DNA]</scope>
    <source>
        <strain evidence="6 7">BI-1.1</strain>
    </source>
</reference>
<dbReference type="EMBL" id="QOCR01000001">
    <property type="protein sequence ID" value="RHW52198.1"/>
    <property type="molecule type" value="Genomic_DNA"/>
</dbReference>
<dbReference type="GO" id="GO:0016887">
    <property type="term" value="F:ATP hydrolysis activity"/>
    <property type="evidence" value="ECO:0007669"/>
    <property type="project" value="InterPro"/>
</dbReference>
<dbReference type="OrthoDB" id="9795626at2"/>
<evidence type="ECO:0000256" key="2">
    <source>
        <dbReference type="ARBA" id="ARBA00011322"/>
    </source>
</evidence>
<dbReference type="RefSeq" id="WP_118900018.1">
    <property type="nucleotide sequence ID" value="NZ_QOCR01000001.1"/>
</dbReference>
<gene>
    <name evidence="6" type="ORF">DS831_02405</name>
</gene>
<evidence type="ECO:0000259" key="5">
    <source>
        <dbReference type="Pfam" id="PF13476"/>
    </source>
</evidence>
<evidence type="ECO:0000256" key="1">
    <source>
        <dbReference type="ARBA" id="ARBA00006930"/>
    </source>
</evidence>
<feature type="coiled-coil region" evidence="4">
    <location>
        <begin position="418"/>
        <end position="476"/>
    </location>
</feature>
<sequence length="677" mass="78384">MKLKQLIVNNFRQFRDKQYIHFASEDTQNVTVILGQNGAGKTGIFRAVLFALFGAVKLNQDSDNVDVHLINEVALQESIGKIVTATVELEFEHNKINYRIVRAIQGRFDGEQYLQLNNQQCRLDISSDSTENSIDDKDMITATISSIMREDISEFFFFDAESLQIVSDLDESSNANKKIQEGIYQLLQVKDLNKAISIATKLSNRIRRNVVAESKDNNLQVLEQQRTKNEEQMQQSQQIIATSEQEIIQAQKELENKKQLYQSSEDMRVLAQKINNYTEQKQQLQSTIDQQIMYMTELVKQGSSQLFSDLLSDIKINVATLRKDSDDNIPQTVLEQTIKDQICYLCGNKLNEHPEAYQHVQELLQKFKYSHSTAYLNQIESGINEIENNHDSYIETQAQTFKKYNDNCKKQKEIQYKIDTLQEQLKVNDNDVKEAESLGKSIQRIEQNINDCKLQVQKEQERVKILQKKQDKLNHDWLISQNKDNTLRAKKQQSYLLDNIVDQLNNIVEDYGYQCRQKVQTYTKEFFQRFIAEKDKNLIDHVEIDRNYRFKIYRSAFTGNLSQGQYQILSLAFVMALAKVASEGRSEMLFPLFMDTPFARIDGDNRDCLIQEIPRTTSQWILLLTDTEFTAAERDSFVKQNTVGNIYQLNTTSNQGTTSIEPIKDLNSIILRGENNG</sequence>
<evidence type="ECO:0000313" key="6">
    <source>
        <dbReference type="EMBL" id="RHW52198.1"/>
    </source>
</evidence>
<name>A0A417ZJV6_9LACO</name>
<evidence type="ECO:0000313" key="7">
    <source>
        <dbReference type="Proteomes" id="UP000284109"/>
    </source>
</evidence>
<comment type="caution">
    <text evidence="6">The sequence shown here is derived from an EMBL/GenBank/DDBJ whole genome shotgun (WGS) entry which is preliminary data.</text>
</comment>
<dbReference type="Pfam" id="PF13476">
    <property type="entry name" value="AAA_23"/>
    <property type="match status" value="1"/>
</dbReference>
<dbReference type="Gene3D" id="3.40.50.300">
    <property type="entry name" value="P-loop containing nucleotide triphosphate hydrolases"/>
    <property type="match status" value="2"/>
</dbReference>
<dbReference type="InterPro" id="IPR027417">
    <property type="entry name" value="P-loop_NTPase"/>
</dbReference>
<protein>
    <recommendedName>
        <fullName evidence="3">Nuclease SbcCD subunit C</fullName>
    </recommendedName>
</protein>
<proteinExistence type="inferred from homology"/>
<feature type="coiled-coil region" evidence="4">
    <location>
        <begin position="212"/>
        <end position="287"/>
    </location>
</feature>
<accession>A0A417ZJV6</accession>
<dbReference type="AlphaFoldDB" id="A0A417ZJV6"/>
<dbReference type="PANTHER" id="PTHR32114">
    <property type="entry name" value="ABC TRANSPORTER ABCH.3"/>
    <property type="match status" value="1"/>
</dbReference>
<dbReference type="PANTHER" id="PTHR32114:SF2">
    <property type="entry name" value="ABC TRANSPORTER ABCH.3"/>
    <property type="match status" value="1"/>
</dbReference>
<organism evidence="6 7">
    <name type="scientific">Bombilactobacillus bombi</name>
    <dbReference type="NCBI Taxonomy" id="1303590"/>
    <lineage>
        <taxon>Bacteria</taxon>
        <taxon>Bacillati</taxon>
        <taxon>Bacillota</taxon>
        <taxon>Bacilli</taxon>
        <taxon>Lactobacillales</taxon>
        <taxon>Lactobacillaceae</taxon>
        <taxon>Bombilactobacillus</taxon>
    </lineage>
</organism>
<evidence type="ECO:0000256" key="3">
    <source>
        <dbReference type="ARBA" id="ARBA00013368"/>
    </source>
</evidence>
<dbReference type="InterPro" id="IPR038729">
    <property type="entry name" value="Rad50/SbcC_AAA"/>
</dbReference>
<dbReference type="Proteomes" id="UP000284109">
    <property type="component" value="Unassembled WGS sequence"/>
</dbReference>
<evidence type="ECO:0000256" key="4">
    <source>
        <dbReference type="SAM" id="Coils"/>
    </source>
</evidence>